<dbReference type="EMBL" id="ML996207">
    <property type="protein sequence ID" value="KAF2730864.1"/>
    <property type="molecule type" value="Genomic_DNA"/>
</dbReference>
<evidence type="ECO:0000256" key="1">
    <source>
        <dbReference type="SAM" id="MobiDB-lite"/>
    </source>
</evidence>
<keyword evidence="2" id="KW-0472">Membrane</keyword>
<keyword evidence="2" id="KW-0812">Transmembrane</keyword>
<protein>
    <submittedName>
        <fullName evidence="3">Uncharacterized protein</fullName>
    </submittedName>
</protein>
<feature type="region of interest" description="Disordered" evidence="1">
    <location>
        <begin position="119"/>
        <end position="143"/>
    </location>
</feature>
<sequence length="197" mass="22195">MPALPIDDSLLPDLDVFAPRDIESPAMVPRQPALDYSLRSAVALGANHVAKRQSDSRPPQVIIPTMYNLSGPGPGTVVGIVLGSVGGFLLIVWLLFSLTTLGGARAIVGAGEEEVVVRRRRNSNSHRSRRSTRTEVREYSRSPRRREQIIVEERRQPRVRSVVVEERSRSRVPGDDVVEVIEEHEEYRPRRGSRRYR</sequence>
<keyword evidence="2" id="KW-1133">Transmembrane helix</keyword>
<proteinExistence type="predicted"/>
<dbReference type="Proteomes" id="UP000799444">
    <property type="component" value="Unassembled WGS sequence"/>
</dbReference>
<feature type="compositionally biased region" description="Basic residues" evidence="1">
    <location>
        <begin position="119"/>
        <end position="131"/>
    </location>
</feature>
<evidence type="ECO:0000313" key="4">
    <source>
        <dbReference type="Proteomes" id="UP000799444"/>
    </source>
</evidence>
<gene>
    <name evidence="3" type="ORF">EJ04DRAFT_28799</name>
</gene>
<reference evidence="3" key="1">
    <citation type="journal article" date="2020" name="Stud. Mycol.">
        <title>101 Dothideomycetes genomes: a test case for predicting lifestyles and emergence of pathogens.</title>
        <authorList>
            <person name="Haridas S."/>
            <person name="Albert R."/>
            <person name="Binder M."/>
            <person name="Bloem J."/>
            <person name="Labutti K."/>
            <person name="Salamov A."/>
            <person name="Andreopoulos B."/>
            <person name="Baker S."/>
            <person name="Barry K."/>
            <person name="Bills G."/>
            <person name="Bluhm B."/>
            <person name="Cannon C."/>
            <person name="Castanera R."/>
            <person name="Culley D."/>
            <person name="Daum C."/>
            <person name="Ezra D."/>
            <person name="Gonzalez J."/>
            <person name="Henrissat B."/>
            <person name="Kuo A."/>
            <person name="Liang C."/>
            <person name="Lipzen A."/>
            <person name="Lutzoni F."/>
            <person name="Magnuson J."/>
            <person name="Mondo S."/>
            <person name="Nolan M."/>
            <person name="Ohm R."/>
            <person name="Pangilinan J."/>
            <person name="Park H.-J."/>
            <person name="Ramirez L."/>
            <person name="Alfaro M."/>
            <person name="Sun H."/>
            <person name="Tritt A."/>
            <person name="Yoshinaga Y."/>
            <person name="Zwiers L.-H."/>
            <person name="Turgeon B."/>
            <person name="Goodwin S."/>
            <person name="Spatafora J."/>
            <person name="Crous P."/>
            <person name="Grigoriev I."/>
        </authorList>
    </citation>
    <scope>NUCLEOTIDE SEQUENCE</scope>
    <source>
        <strain evidence="3">CBS 125425</strain>
    </source>
</reference>
<dbReference type="AlphaFoldDB" id="A0A9P4QTM0"/>
<organism evidence="3 4">
    <name type="scientific">Polyplosphaeria fusca</name>
    <dbReference type="NCBI Taxonomy" id="682080"/>
    <lineage>
        <taxon>Eukaryota</taxon>
        <taxon>Fungi</taxon>
        <taxon>Dikarya</taxon>
        <taxon>Ascomycota</taxon>
        <taxon>Pezizomycotina</taxon>
        <taxon>Dothideomycetes</taxon>
        <taxon>Pleosporomycetidae</taxon>
        <taxon>Pleosporales</taxon>
        <taxon>Tetraplosphaeriaceae</taxon>
        <taxon>Polyplosphaeria</taxon>
    </lineage>
</organism>
<comment type="caution">
    <text evidence="3">The sequence shown here is derived from an EMBL/GenBank/DDBJ whole genome shotgun (WGS) entry which is preliminary data.</text>
</comment>
<evidence type="ECO:0000256" key="2">
    <source>
        <dbReference type="SAM" id="Phobius"/>
    </source>
</evidence>
<feature type="compositionally biased region" description="Basic and acidic residues" evidence="1">
    <location>
        <begin position="132"/>
        <end position="143"/>
    </location>
</feature>
<evidence type="ECO:0000313" key="3">
    <source>
        <dbReference type="EMBL" id="KAF2730864.1"/>
    </source>
</evidence>
<feature type="transmembrane region" description="Helical" evidence="2">
    <location>
        <begin position="76"/>
        <end position="96"/>
    </location>
</feature>
<dbReference type="OrthoDB" id="5423884at2759"/>
<keyword evidence="4" id="KW-1185">Reference proteome</keyword>
<name>A0A9P4QTM0_9PLEO</name>
<accession>A0A9P4QTM0</accession>